<dbReference type="Pfam" id="PF07969">
    <property type="entry name" value="Amidohydro_3"/>
    <property type="match status" value="1"/>
</dbReference>
<dbReference type="PANTHER" id="PTHR22642:SF2">
    <property type="entry name" value="PROTEIN LONG AFTER FAR-RED 3"/>
    <property type="match status" value="1"/>
</dbReference>
<gene>
    <name evidence="3" type="primary">nfdA_2</name>
    <name evidence="3" type="ORF">Pan44_54540</name>
</gene>
<dbReference type="CDD" id="cd01300">
    <property type="entry name" value="YtcJ_like"/>
    <property type="match status" value="1"/>
</dbReference>
<organism evidence="3 4">
    <name type="scientific">Caulifigura coniformis</name>
    <dbReference type="NCBI Taxonomy" id="2527983"/>
    <lineage>
        <taxon>Bacteria</taxon>
        <taxon>Pseudomonadati</taxon>
        <taxon>Planctomycetota</taxon>
        <taxon>Planctomycetia</taxon>
        <taxon>Planctomycetales</taxon>
        <taxon>Planctomycetaceae</taxon>
        <taxon>Caulifigura</taxon>
    </lineage>
</organism>
<dbReference type="GO" id="GO:0016810">
    <property type="term" value="F:hydrolase activity, acting on carbon-nitrogen (but not peptide) bonds"/>
    <property type="evidence" value="ECO:0007669"/>
    <property type="project" value="InterPro"/>
</dbReference>
<dbReference type="Gene3D" id="3.10.310.70">
    <property type="match status" value="1"/>
</dbReference>
<evidence type="ECO:0000259" key="2">
    <source>
        <dbReference type="Pfam" id="PF07969"/>
    </source>
</evidence>
<feature type="domain" description="Amidohydrolase 3" evidence="2">
    <location>
        <begin position="73"/>
        <end position="571"/>
    </location>
</feature>
<dbReference type="Gene3D" id="2.30.40.10">
    <property type="entry name" value="Urease, subunit C, domain 1"/>
    <property type="match status" value="1"/>
</dbReference>
<evidence type="ECO:0000313" key="3">
    <source>
        <dbReference type="EMBL" id="QDT57385.1"/>
    </source>
</evidence>
<proteinExistence type="predicted"/>
<keyword evidence="3" id="KW-0378">Hydrolase</keyword>
<feature type="chain" id="PRO_5021766412" evidence="1">
    <location>
        <begin position="22"/>
        <end position="574"/>
    </location>
</feature>
<dbReference type="InParanoid" id="A0A517SMP2"/>
<keyword evidence="4" id="KW-1185">Reference proteome</keyword>
<dbReference type="Gene3D" id="3.20.20.140">
    <property type="entry name" value="Metal-dependent hydrolases"/>
    <property type="match status" value="1"/>
</dbReference>
<dbReference type="InterPro" id="IPR011059">
    <property type="entry name" value="Metal-dep_hydrolase_composite"/>
</dbReference>
<feature type="signal peptide" evidence="1">
    <location>
        <begin position="1"/>
        <end position="21"/>
    </location>
</feature>
<reference evidence="3 4" key="1">
    <citation type="submission" date="2019-02" db="EMBL/GenBank/DDBJ databases">
        <title>Deep-cultivation of Planctomycetes and their phenomic and genomic characterization uncovers novel biology.</title>
        <authorList>
            <person name="Wiegand S."/>
            <person name="Jogler M."/>
            <person name="Boedeker C."/>
            <person name="Pinto D."/>
            <person name="Vollmers J."/>
            <person name="Rivas-Marin E."/>
            <person name="Kohn T."/>
            <person name="Peeters S.H."/>
            <person name="Heuer A."/>
            <person name="Rast P."/>
            <person name="Oberbeckmann S."/>
            <person name="Bunk B."/>
            <person name="Jeske O."/>
            <person name="Meyerdierks A."/>
            <person name="Storesund J.E."/>
            <person name="Kallscheuer N."/>
            <person name="Luecker S."/>
            <person name="Lage O.M."/>
            <person name="Pohl T."/>
            <person name="Merkel B.J."/>
            <person name="Hornburger P."/>
            <person name="Mueller R.-W."/>
            <person name="Bruemmer F."/>
            <person name="Labrenz M."/>
            <person name="Spormann A.M."/>
            <person name="Op den Camp H."/>
            <person name="Overmann J."/>
            <person name="Amann R."/>
            <person name="Jetten M.S.M."/>
            <person name="Mascher T."/>
            <person name="Medema M.H."/>
            <person name="Devos D.P."/>
            <person name="Kaster A.-K."/>
            <person name="Ovreas L."/>
            <person name="Rohde M."/>
            <person name="Galperin M.Y."/>
            <person name="Jogler C."/>
        </authorList>
    </citation>
    <scope>NUCLEOTIDE SEQUENCE [LARGE SCALE GENOMIC DNA]</scope>
    <source>
        <strain evidence="3 4">Pan44</strain>
    </source>
</reference>
<dbReference type="InterPro" id="IPR033932">
    <property type="entry name" value="YtcJ-like"/>
</dbReference>
<dbReference type="InterPro" id="IPR013108">
    <property type="entry name" value="Amidohydro_3"/>
</dbReference>
<dbReference type="PANTHER" id="PTHR22642">
    <property type="entry name" value="IMIDAZOLONEPROPIONASE"/>
    <property type="match status" value="1"/>
</dbReference>
<keyword evidence="1" id="KW-0732">Signal</keyword>
<evidence type="ECO:0000313" key="4">
    <source>
        <dbReference type="Proteomes" id="UP000315700"/>
    </source>
</evidence>
<dbReference type="SUPFAM" id="SSF51556">
    <property type="entry name" value="Metallo-dependent hydrolases"/>
    <property type="match status" value="1"/>
</dbReference>
<dbReference type="SUPFAM" id="SSF51338">
    <property type="entry name" value="Composite domain of metallo-dependent hydrolases"/>
    <property type="match status" value="1"/>
</dbReference>
<dbReference type="EC" id="3.5.1.91" evidence="3"/>
<dbReference type="AlphaFoldDB" id="A0A517SMP2"/>
<dbReference type="Proteomes" id="UP000315700">
    <property type="component" value="Chromosome"/>
</dbReference>
<dbReference type="InterPro" id="IPR032466">
    <property type="entry name" value="Metal_Hydrolase"/>
</dbReference>
<dbReference type="OrthoDB" id="9767366at2"/>
<sequence length="574" mass="63876" precursor="true">MKPLLLASLLQVTLGLAVASAAPPDLILHHGRIVTVNPKFEIVDAMAVTGDRLSAVGSSADVLKLAGPETKQIDLGGRMVLPGLIDSHVHAASAAIYEFDHPVRDMDTVDDVLAYIRERVTVVPEGSWIVVSQVFITRLRDQRFPTKKELDEAAPKHPVMFRTGPDAMLNSLGLKASGIDRDFEIKDGKSGQIEKDASGEPTGMLRGSTRFAKAKSPDRKPNAKEKVEALGKLMRDYNSVGLTGVAERNAGPDTIEIYQAARESGDLTCRTFLCWALDPNQDFEKVKKSLDEAAAHPLHAYNDRLWLRGVKCFLDGGMLTGSAYMEKPWGVSTIYSITDPEYRGVRQIEADRLYETAKYALERDLQFTAHAVGDAATKAMVDAYRRVNSDFPVAPTRPNITHCNFMSSEVIASMKELGVVADLQPVWLYSDGRTLFNQFGNERMTWFQPYRTLFDKGVIIGGGSDHMQKIGSFRSINAYNPWLGIETAMTRIPRRFEGPLHPEQVITREEAIRLYTINNAFILFDEQNRGSLEPGKLADFIVIDRDLLTCPEKEIRDTQVLSTWVGGQKIYEKQ</sequence>
<dbReference type="KEGG" id="ccos:Pan44_54540"/>
<dbReference type="RefSeq" id="WP_145034735.1">
    <property type="nucleotide sequence ID" value="NZ_CP036271.1"/>
</dbReference>
<name>A0A517SMP2_9PLAN</name>
<dbReference type="EMBL" id="CP036271">
    <property type="protein sequence ID" value="QDT57385.1"/>
    <property type="molecule type" value="Genomic_DNA"/>
</dbReference>
<accession>A0A517SMP2</accession>
<evidence type="ECO:0000256" key="1">
    <source>
        <dbReference type="SAM" id="SignalP"/>
    </source>
</evidence>
<protein>
    <submittedName>
        <fullName evidence="3">N-substituted formamide deformylase</fullName>
        <ecNumber evidence="3">3.5.1.91</ecNumber>
    </submittedName>
</protein>